<comment type="similarity">
    <text evidence="2">Belongs to the protein prenyltransferase subunit beta family.</text>
</comment>
<accession>E4X1T3</accession>
<evidence type="ECO:0000256" key="4">
    <source>
        <dbReference type="ARBA" id="ARBA00022679"/>
    </source>
</evidence>
<dbReference type="Gene3D" id="1.50.10.20">
    <property type="match status" value="1"/>
</dbReference>
<evidence type="ECO:0000313" key="9">
    <source>
        <dbReference type="EMBL" id="CBY23400.1"/>
    </source>
</evidence>
<dbReference type="InParanoid" id="E4X1T3"/>
<sequence length="194" mass="21811">MTNHDRLKARLAIHDNTVPNVFTTSTESQSATETRVVRLCQEFLDKLEIQPELRLDVRKHITYASKGLTSLGPAYESLDASRPWIVYWTTHALDLLDVVLSDEKKTEICEFLELCQSKNGGFGGGPHQMPHLATTYAAMNAIAILGANGFSRAYEIVNVENMKTFLNNVKDSDQIMSKKAFILGLFIFLSREIM</sequence>
<keyword evidence="5" id="KW-0479">Metal-binding</keyword>
<dbReference type="GO" id="GO:0046872">
    <property type="term" value="F:metal ion binding"/>
    <property type="evidence" value="ECO:0007669"/>
    <property type="project" value="UniProtKB-KW"/>
</dbReference>
<reference evidence="9" key="1">
    <citation type="journal article" date="2010" name="Science">
        <title>Plasticity of animal genome architecture unmasked by rapid evolution of a pelagic tunicate.</title>
        <authorList>
            <person name="Denoeud F."/>
            <person name="Henriet S."/>
            <person name="Mungpakdee S."/>
            <person name="Aury J.M."/>
            <person name="Da Silva C."/>
            <person name="Brinkmann H."/>
            <person name="Mikhaleva J."/>
            <person name="Olsen L.C."/>
            <person name="Jubin C."/>
            <person name="Canestro C."/>
            <person name="Bouquet J.M."/>
            <person name="Danks G."/>
            <person name="Poulain J."/>
            <person name="Campsteijn C."/>
            <person name="Adamski M."/>
            <person name="Cross I."/>
            <person name="Yadetie F."/>
            <person name="Muffato M."/>
            <person name="Louis A."/>
            <person name="Butcher S."/>
            <person name="Tsagkogeorga G."/>
            <person name="Konrad A."/>
            <person name="Singh S."/>
            <person name="Jensen M.F."/>
            <person name="Cong E.H."/>
            <person name="Eikeseth-Otteraa H."/>
            <person name="Noel B."/>
            <person name="Anthouard V."/>
            <person name="Porcel B.M."/>
            <person name="Kachouri-Lafond R."/>
            <person name="Nishino A."/>
            <person name="Ugolini M."/>
            <person name="Chourrout P."/>
            <person name="Nishida H."/>
            <person name="Aasland R."/>
            <person name="Huzurbazar S."/>
            <person name="Westhof E."/>
            <person name="Delsuc F."/>
            <person name="Lehrach H."/>
            <person name="Reinhardt R."/>
            <person name="Weissenbach J."/>
            <person name="Roy S.W."/>
            <person name="Artiguenave F."/>
            <person name="Postlethwait J.H."/>
            <person name="Manak J.R."/>
            <person name="Thompson E.M."/>
            <person name="Jaillon O."/>
            <person name="Du Pasquier L."/>
            <person name="Boudinot P."/>
            <person name="Liberles D.A."/>
            <person name="Volff J.N."/>
            <person name="Philippe H."/>
            <person name="Lenhard B."/>
            <person name="Roest Crollius H."/>
            <person name="Wincker P."/>
            <person name="Chourrout D."/>
        </authorList>
    </citation>
    <scope>NUCLEOTIDE SEQUENCE [LARGE SCALE GENOMIC DNA]</scope>
</reference>
<keyword evidence="6" id="KW-0677">Repeat</keyword>
<comment type="cofactor">
    <cofactor evidence="1">
        <name>Zn(2+)</name>
        <dbReference type="ChEBI" id="CHEBI:29105"/>
    </cofactor>
</comment>
<gene>
    <name evidence="9" type="ORF">GSOID_T00015835001</name>
</gene>
<evidence type="ECO:0000256" key="5">
    <source>
        <dbReference type="ARBA" id="ARBA00022723"/>
    </source>
</evidence>
<evidence type="ECO:0000256" key="3">
    <source>
        <dbReference type="ARBA" id="ARBA00022602"/>
    </source>
</evidence>
<organism evidence="9">
    <name type="scientific">Oikopleura dioica</name>
    <name type="common">Tunicate</name>
    <dbReference type="NCBI Taxonomy" id="34765"/>
    <lineage>
        <taxon>Eukaryota</taxon>
        <taxon>Metazoa</taxon>
        <taxon>Chordata</taxon>
        <taxon>Tunicata</taxon>
        <taxon>Appendicularia</taxon>
        <taxon>Copelata</taxon>
        <taxon>Oikopleuridae</taxon>
        <taxon>Oikopleura</taxon>
    </lineage>
</organism>
<dbReference type="GO" id="GO:0005965">
    <property type="term" value="C:protein farnesyltransferase complex"/>
    <property type="evidence" value="ECO:0007669"/>
    <property type="project" value="TreeGrafter"/>
</dbReference>
<name>E4X1T3_OIKDI</name>
<evidence type="ECO:0000256" key="7">
    <source>
        <dbReference type="ARBA" id="ARBA00022833"/>
    </source>
</evidence>
<dbReference type="EMBL" id="FN653021">
    <property type="protein sequence ID" value="CBY23400.1"/>
    <property type="molecule type" value="Genomic_DNA"/>
</dbReference>
<feature type="domain" description="Prenyltransferase alpha-alpha toroid" evidence="8">
    <location>
        <begin position="55"/>
        <end position="176"/>
    </location>
</feature>
<evidence type="ECO:0000259" key="8">
    <source>
        <dbReference type="Pfam" id="PF00432"/>
    </source>
</evidence>
<evidence type="ECO:0000256" key="6">
    <source>
        <dbReference type="ARBA" id="ARBA00022737"/>
    </source>
</evidence>
<dbReference type="InterPro" id="IPR008930">
    <property type="entry name" value="Terpenoid_cyclase/PrenylTrfase"/>
</dbReference>
<evidence type="ECO:0000313" key="10">
    <source>
        <dbReference type="Proteomes" id="UP000001307"/>
    </source>
</evidence>
<dbReference type="Proteomes" id="UP000001307">
    <property type="component" value="Unassembled WGS sequence"/>
</dbReference>
<dbReference type="AlphaFoldDB" id="E4X1T3"/>
<evidence type="ECO:0000256" key="1">
    <source>
        <dbReference type="ARBA" id="ARBA00001947"/>
    </source>
</evidence>
<evidence type="ECO:0000256" key="2">
    <source>
        <dbReference type="ARBA" id="ARBA00010497"/>
    </source>
</evidence>
<dbReference type="InterPro" id="IPR045089">
    <property type="entry name" value="PGGT1B-like"/>
</dbReference>
<keyword evidence="4" id="KW-0808">Transferase</keyword>
<dbReference type="GO" id="GO:0004660">
    <property type="term" value="F:protein farnesyltransferase activity"/>
    <property type="evidence" value="ECO:0007669"/>
    <property type="project" value="TreeGrafter"/>
</dbReference>
<protein>
    <recommendedName>
        <fullName evidence="8">Prenyltransferase alpha-alpha toroid domain-containing protein</fullName>
    </recommendedName>
</protein>
<dbReference type="PANTHER" id="PTHR11774">
    <property type="entry name" value="GERANYLGERANYL TRANSFERASE TYPE BETA SUBUNIT"/>
    <property type="match status" value="1"/>
</dbReference>
<dbReference type="Pfam" id="PF00432">
    <property type="entry name" value="Prenyltrans"/>
    <property type="match status" value="1"/>
</dbReference>
<keyword evidence="10" id="KW-1185">Reference proteome</keyword>
<dbReference type="PANTHER" id="PTHR11774:SF6">
    <property type="entry name" value="PROTEIN FARNESYLTRANSFERASE SUBUNIT BETA"/>
    <property type="match status" value="1"/>
</dbReference>
<keyword evidence="3" id="KW-0637">Prenyltransferase</keyword>
<dbReference type="OrthoDB" id="10261146at2759"/>
<keyword evidence="7" id="KW-0862">Zinc</keyword>
<proteinExistence type="inferred from homology"/>
<dbReference type="SUPFAM" id="SSF48239">
    <property type="entry name" value="Terpenoid cyclases/Protein prenyltransferases"/>
    <property type="match status" value="1"/>
</dbReference>
<dbReference type="InterPro" id="IPR001330">
    <property type="entry name" value="Prenyltrans"/>
</dbReference>